<dbReference type="WBParaSite" id="Csp11.Scaffold630.g18149.t1">
    <property type="protein sequence ID" value="Csp11.Scaffold630.g18149.t1"/>
    <property type="gene ID" value="Csp11.Scaffold630.g18149"/>
</dbReference>
<reference evidence="2" key="1">
    <citation type="submission" date="2016-11" db="UniProtKB">
        <authorList>
            <consortium name="WormBaseParasite"/>
        </authorList>
    </citation>
    <scope>IDENTIFICATION</scope>
</reference>
<dbReference type="AlphaFoldDB" id="A0A1I7UPV0"/>
<protein>
    <submittedName>
        <fullName evidence="2">Transposase</fullName>
    </submittedName>
</protein>
<name>A0A1I7UPV0_9PELO</name>
<sequence>MSSDTNSWNAFASEPWESEDGFQALRCHLDKQPQTELLTVIVPEQSVFPGEIQNIKTQDRFIIHDLKTGEVRFIHVVVDMSSTFQEFTIRHSEKPITDNRTWTAELINHIKSRNQVHNFNRLY</sequence>
<evidence type="ECO:0000313" key="1">
    <source>
        <dbReference type="Proteomes" id="UP000095282"/>
    </source>
</evidence>
<proteinExistence type="predicted"/>
<organism evidence="1 2">
    <name type="scientific">Caenorhabditis tropicalis</name>
    <dbReference type="NCBI Taxonomy" id="1561998"/>
    <lineage>
        <taxon>Eukaryota</taxon>
        <taxon>Metazoa</taxon>
        <taxon>Ecdysozoa</taxon>
        <taxon>Nematoda</taxon>
        <taxon>Chromadorea</taxon>
        <taxon>Rhabditida</taxon>
        <taxon>Rhabditina</taxon>
        <taxon>Rhabditomorpha</taxon>
        <taxon>Rhabditoidea</taxon>
        <taxon>Rhabditidae</taxon>
        <taxon>Peloderinae</taxon>
        <taxon>Caenorhabditis</taxon>
    </lineage>
</organism>
<dbReference type="Proteomes" id="UP000095282">
    <property type="component" value="Unplaced"/>
</dbReference>
<accession>A0A1I7UPV0</accession>
<evidence type="ECO:0000313" key="2">
    <source>
        <dbReference type="WBParaSite" id="Csp11.Scaffold630.g18149.t1"/>
    </source>
</evidence>
<keyword evidence="1" id="KW-1185">Reference proteome</keyword>